<evidence type="ECO:0000256" key="2">
    <source>
        <dbReference type="ARBA" id="ARBA00008114"/>
    </source>
</evidence>
<evidence type="ECO:0000313" key="10">
    <source>
        <dbReference type="EMBL" id="VAX19771.1"/>
    </source>
</evidence>
<dbReference type="InterPro" id="IPR027470">
    <property type="entry name" value="Cation_efflux_CTD"/>
</dbReference>
<evidence type="ECO:0000256" key="7">
    <source>
        <dbReference type="SAM" id="Phobius"/>
    </source>
</evidence>
<evidence type="ECO:0000256" key="6">
    <source>
        <dbReference type="ARBA" id="ARBA00023136"/>
    </source>
</evidence>
<dbReference type="PANTHER" id="PTHR43840:SF15">
    <property type="entry name" value="MITOCHONDRIAL METAL TRANSPORTER 1-RELATED"/>
    <property type="match status" value="1"/>
</dbReference>
<dbReference type="EMBL" id="UOGA01000163">
    <property type="protein sequence ID" value="VAX19771.1"/>
    <property type="molecule type" value="Genomic_DNA"/>
</dbReference>
<feature type="domain" description="Cation efflux protein cytoplasmic" evidence="9">
    <location>
        <begin position="222"/>
        <end position="297"/>
    </location>
</feature>
<feature type="transmembrane region" description="Helical" evidence="7">
    <location>
        <begin position="173"/>
        <end position="202"/>
    </location>
</feature>
<dbReference type="Gene3D" id="3.30.70.1350">
    <property type="entry name" value="Cation efflux protein, cytoplasmic domain"/>
    <property type="match status" value="2"/>
</dbReference>
<dbReference type="Gene3D" id="1.20.1510.10">
    <property type="entry name" value="Cation efflux protein transmembrane domain"/>
    <property type="match status" value="1"/>
</dbReference>
<name>A0A3B1BZ66_9ZZZZ</name>
<evidence type="ECO:0000256" key="4">
    <source>
        <dbReference type="ARBA" id="ARBA00022692"/>
    </source>
</evidence>
<reference evidence="10" key="1">
    <citation type="submission" date="2018-06" db="EMBL/GenBank/DDBJ databases">
        <authorList>
            <person name="Zhirakovskaya E."/>
        </authorList>
    </citation>
    <scope>NUCLEOTIDE SEQUENCE</scope>
</reference>
<dbReference type="SUPFAM" id="SSF160240">
    <property type="entry name" value="Cation efflux protein cytoplasmic domain-like"/>
    <property type="match status" value="2"/>
</dbReference>
<dbReference type="FunFam" id="1.20.1510.10:FF:000006">
    <property type="entry name" value="Divalent cation efflux transporter"/>
    <property type="match status" value="1"/>
</dbReference>
<comment type="subcellular location">
    <subcellularLocation>
        <location evidence="1">Membrane</location>
        <topology evidence="1">Multi-pass membrane protein</topology>
    </subcellularLocation>
</comment>
<evidence type="ECO:0000256" key="1">
    <source>
        <dbReference type="ARBA" id="ARBA00004141"/>
    </source>
</evidence>
<dbReference type="InterPro" id="IPR027469">
    <property type="entry name" value="Cation_efflux_TMD_sf"/>
</dbReference>
<sequence length="404" mass="44340">MSEHSPLIKSKYCPERLGEASRVTVIGAVVNLVLAMAKFVAGVLGSSAAMMADAVHSLSDLATDAIVYISMRIASHEADEDHPYGHGRAETIGSAILGVALLAAGIFIIFEVIDHLLTGELAIPTWPAIAGAIVSIISKETLYYYTLRAGVRLHSDALVANAWHHRTDSISSVAALIGIGGAMMGFPILDSLAAIVVVFMIVKVGGEITWNAFQDLMDRSAPPERLKDFKNVILSTKGVKRYHELRARKVGVDLFVDVHILVQPNISVSEAHNIAETVRANLKEKAGATDALVHIDAEEDMDYRLMLVDREKVEAKLNEETKRIDGIKGVSDVTIHYLRGKMLVEFIVDTDDSLTMGEAKKRTRDLRRRLLEDDMFHEVVINGRLTEKLSENNFINQKSVTPKP</sequence>
<dbReference type="InterPro" id="IPR036837">
    <property type="entry name" value="Cation_efflux_CTD_sf"/>
</dbReference>
<dbReference type="PANTHER" id="PTHR43840">
    <property type="entry name" value="MITOCHONDRIAL METAL TRANSPORTER 1-RELATED"/>
    <property type="match status" value="1"/>
</dbReference>
<feature type="transmembrane region" description="Helical" evidence="7">
    <location>
        <begin position="125"/>
        <end position="145"/>
    </location>
</feature>
<dbReference type="InterPro" id="IPR002524">
    <property type="entry name" value="Cation_efflux"/>
</dbReference>
<dbReference type="GO" id="GO:0016020">
    <property type="term" value="C:membrane"/>
    <property type="evidence" value="ECO:0007669"/>
    <property type="project" value="UniProtKB-SubCell"/>
</dbReference>
<dbReference type="AlphaFoldDB" id="A0A3B1BZ66"/>
<evidence type="ECO:0000259" key="8">
    <source>
        <dbReference type="Pfam" id="PF01545"/>
    </source>
</evidence>
<gene>
    <name evidence="10" type="ORF">MNBD_NITROSPINAE04-901</name>
</gene>
<dbReference type="GO" id="GO:0008324">
    <property type="term" value="F:monoatomic cation transmembrane transporter activity"/>
    <property type="evidence" value="ECO:0007669"/>
    <property type="project" value="InterPro"/>
</dbReference>
<dbReference type="NCBIfam" id="TIGR01297">
    <property type="entry name" value="CDF"/>
    <property type="match status" value="1"/>
</dbReference>
<dbReference type="SUPFAM" id="SSF161111">
    <property type="entry name" value="Cation efflux protein transmembrane domain-like"/>
    <property type="match status" value="1"/>
</dbReference>
<feature type="transmembrane region" description="Helical" evidence="7">
    <location>
        <begin position="20"/>
        <end position="41"/>
    </location>
</feature>
<dbReference type="Pfam" id="PF16916">
    <property type="entry name" value="ZT_dimer"/>
    <property type="match status" value="1"/>
</dbReference>
<keyword evidence="6 7" id="KW-0472">Membrane</keyword>
<proteinExistence type="inferred from homology"/>
<feature type="transmembrane region" description="Helical" evidence="7">
    <location>
        <begin position="92"/>
        <end position="113"/>
    </location>
</feature>
<evidence type="ECO:0000256" key="5">
    <source>
        <dbReference type="ARBA" id="ARBA00022989"/>
    </source>
</evidence>
<evidence type="ECO:0000259" key="9">
    <source>
        <dbReference type="Pfam" id="PF16916"/>
    </source>
</evidence>
<keyword evidence="4 7" id="KW-0812">Transmembrane</keyword>
<keyword evidence="5 7" id="KW-1133">Transmembrane helix</keyword>
<accession>A0A3B1BZ66</accession>
<protein>
    <submittedName>
        <fullName evidence="10">Cobalt-zinc-cadmium resistance protein</fullName>
    </submittedName>
</protein>
<dbReference type="InterPro" id="IPR050291">
    <property type="entry name" value="CDF_Transporter"/>
</dbReference>
<feature type="domain" description="Cation efflux protein transmembrane" evidence="8">
    <location>
        <begin position="25"/>
        <end position="217"/>
    </location>
</feature>
<keyword evidence="3" id="KW-0813">Transport</keyword>
<dbReference type="InterPro" id="IPR058533">
    <property type="entry name" value="Cation_efflux_TM"/>
</dbReference>
<evidence type="ECO:0000256" key="3">
    <source>
        <dbReference type="ARBA" id="ARBA00022448"/>
    </source>
</evidence>
<organism evidence="10">
    <name type="scientific">hydrothermal vent metagenome</name>
    <dbReference type="NCBI Taxonomy" id="652676"/>
    <lineage>
        <taxon>unclassified sequences</taxon>
        <taxon>metagenomes</taxon>
        <taxon>ecological metagenomes</taxon>
    </lineage>
</organism>
<dbReference type="Pfam" id="PF01545">
    <property type="entry name" value="Cation_efflux"/>
    <property type="match status" value="1"/>
</dbReference>
<comment type="similarity">
    <text evidence="2">Belongs to the cation diffusion facilitator (CDF) transporter (TC 2.A.4) family.</text>
</comment>